<comment type="caution">
    <text evidence="1">The sequence shown here is derived from an EMBL/GenBank/DDBJ whole genome shotgun (WGS) entry which is preliminary data.</text>
</comment>
<name>A0A8X8BET6_BRACI</name>
<dbReference type="Proteomes" id="UP000886595">
    <property type="component" value="Unassembled WGS sequence"/>
</dbReference>
<protein>
    <submittedName>
        <fullName evidence="1">Uncharacterized protein</fullName>
    </submittedName>
</protein>
<gene>
    <name evidence="1" type="ORF">Bca52824_002377</name>
</gene>
<accession>A0A8X8BET6</accession>
<evidence type="ECO:0000313" key="1">
    <source>
        <dbReference type="EMBL" id="KAG2331197.1"/>
    </source>
</evidence>
<dbReference type="AlphaFoldDB" id="A0A8X8BET6"/>
<evidence type="ECO:0000313" key="2">
    <source>
        <dbReference type="Proteomes" id="UP000886595"/>
    </source>
</evidence>
<organism evidence="1 2">
    <name type="scientific">Brassica carinata</name>
    <name type="common">Ethiopian mustard</name>
    <name type="synonym">Abyssinian cabbage</name>
    <dbReference type="NCBI Taxonomy" id="52824"/>
    <lineage>
        <taxon>Eukaryota</taxon>
        <taxon>Viridiplantae</taxon>
        <taxon>Streptophyta</taxon>
        <taxon>Embryophyta</taxon>
        <taxon>Tracheophyta</taxon>
        <taxon>Spermatophyta</taxon>
        <taxon>Magnoliopsida</taxon>
        <taxon>eudicotyledons</taxon>
        <taxon>Gunneridae</taxon>
        <taxon>Pentapetalae</taxon>
        <taxon>rosids</taxon>
        <taxon>malvids</taxon>
        <taxon>Brassicales</taxon>
        <taxon>Brassicaceae</taxon>
        <taxon>Brassiceae</taxon>
        <taxon>Brassica</taxon>
    </lineage>
</organism>
<sequence>MHEYVLDRPGFQELVLCRIRFRPGQDNAQYAPRLSPIMIGQPQQPPVETHRDPVTDQWTAFWSDEAGLPDPESSYPIWNGGMEQRQNIGSYDQQQDHILGHMGQNGQGFGDLVDNPIQYLRQETMDRLQIPMMMNQALNEEQQWNGYSGPSLAHQYLGQDMVPMTQHFAAQHQHFSVDEHHGLDSSVQIFGESSVQQQNHILGTQALMEDPSHLAQAREDEEHQEFGYSSLFLAQNNQYLRQNNDLLAPGELTAQQQLLGQDSNLSLTQQKNQIPGQATYLPPMEQQFWQTDHSLVPQQENAVRNLPAQLQLEEQDNVPLMNQAMEEQAASLPMNQGTDEQHGGIVGYL</sequence>
<dbReference type="EMBL" id="JAAMPC010000001">
    <property type="protein sequence ID" value="KAG2331197.1"/>
    <property type="molecule type" value="Genomic_DNA"/>
</dbReference>
<keyword evidence="2" id="KW-1185">Reference proteome</keyword>
<proteinExistence type="predicted"/>
<reference evidence="1 2" key="1">
    <citation type="submission" date="2020-02" db="EMBL/GenBank/DDBJ databases">
        <authorList>
            <person name="Ma Q."/>
            <person name="Huang Y."/>
            <person name="Song X."/>
            <person name="Pei D."/>
        </authorList>
    </citation>
    <scope>NUCLEOTIDE SEQUENCE [LARGE SCALE GENOMIC DNA]</scope>
    <source>
        <strain evidence="1">Sxm20200214</strain>
        <tissue evidence="1">Leaf</tissue>
    </source>
</reference>
<dbReference type="OrthoDB" id="1114102at2759"/>